<keyword evidence="3" id="KW-0067">ATP-binding</keyword>
<dbReference type="PROSITE" id="PS50045">
    <property type="entry name" value="SIGMA54_INTERACT_4"/>
    <property type="match status" value="1"/>
</dbReference>
<evidence type="ECO:0000256" key="2">
    <source>
        <dbReference type="ARBA" id="ARBA00022741"/>
    </source>
</evidence>
<dbReference type="KEGG" id="dpr:Despr_2005"/>
<dbReference type="PANTHER" id="PTHR32071">
    <property type="entry name" value="TRANSCRIPTIONAL REGULATORY PROTEIN"/>
    <property type="match status" value="1"/>
</dbReference>
<dbReference type="GO" id="GO:0006355">
    <property type="term" value="P:regulation of DNA-templated transcription"/>
    <property type="evidence" value="ECO:0007669"/>
    <property type="project" value="InterPro"/>
</dbReference>
<dbReference type="InterPro" id="IPR027417">
    <property type="entry name" value="P-loop_NTPase"/>
</dbReference>
<protein>
    <submittedName>
        <fullName evidence="10">Two component, sigma54 specific, transcriptional regulator, Fis family</fullName>
    </submittedName>
</protein>
<dbReference type="GO" id="GO:0043565">
    <property type="term" value="F:sequence-specific DNA binding"/>
    <property type="evidence" value="ECO:0007669"/>
    <property type="project" value="InterPro"/>
</dbReference>
<dbReference type="InterPro" id="IPR025944">
    <property type="entry name" value="Sigma_54_int_dom_CS"/>
</dbReference>
<evidence type="ECO:0000259" key="8">
    <source>
        <dbReference type="PROSITE" id="PS50045"/>
    </source>
</evidence>
<dbReference type="InterPro" id="IPR001789">
    <property type="entry name" value="Sig_transdc_resp-reg_receiver"/>
</dbReference>
<evidence type="ECO:0000256" key="1">
    <source>
        <dbReference type="ARBA" id="ARBA00022553"/>
    </source>
</evidence>
<dbReference type="CDD" id="cd00009">
    <property type="entry name" value="AAA"/>
    <property type="match status" value="1"/>
</dbReference>
<evidence type="ECO:0000313" key="10">
    <source>
        <dbReference type="EMBL" id="ADW18153.1"/>
    </source>
</evidence>
<keyword evidence="2" id="KW-0547">Nucleotide-binding</keyword>
<dbReference type="InterPro" id="IPR025662">
    <property type="entry name" value="Sigma_54_int_dom_ATP-bd_1"/>
</dbReference>
<dbReference type="PRINTS" id="PR01590">
    <property type="entry name" value="HTHFIS"/>
</dbReference>
<dbReference type="Pfam" id="PF00072">
    <property type="entry name" value="Response_reg"/>
    <property type="match status" value="1"/>
</dbReference>
<keyword evidence="5" id="KW-0805">Transcription regulation</keyword>
<accession>A0A7U3YMK1</accession>
<dbReference type="PROSITE" id="PS00675">
    <property type="entry name" value="SIGMA54_INTERACT_1"/>
    <property type="match status" value="1"/>
</dbReference>
<dbReference type="SMART" id="SM00382">
    <property type="entry name" value="AAA"/>
    <property type="match status" value="1"/>
</dbReference>
<dbReference type="Gene3D" id="3.40.50.2300">
    <property type="match status" value="1"/>
</dbReference>
<dbReference type="InterPro" id="IPR011006">
    <property type="entry name" value="CheY-like_superfamily"/>
</dbReference>
<dbReference type="InterPro" id="IPR009057">
    <property type="entry name" value="Homeodomain-like_sf"/>
</dbReference>
<feature type="modified residue" description="4-aspartylphosphate" evidence="7">
    <location>
        <position position="56"/>
    </location>
</feature>
<dbReference type="RefSeq" id="WP_015724693.1">
    <property type="nucleotide sequence ID" value="NC_014972.1"/>
</dbReference>
<dbReference type="Gene3D" id="1.10.8.60">
    <property type="match status" value="1"/>
</dbReference>
<organism evidence="10 11">
    <name type="scientific">Desulfobulbus propionicus (strain ATCC 33891 / DSM 2032 / VKM B-1956 / 1pr3)</name>
    <dbReference type="NCBI Taxonomy" id="577650"/>
    <lineage>
        <taxon>Bacteria</taxon>
        <taxon>Pseudomonadati</taxon>
        <taxon>Thermodesulfobacteriota</taxon>
        <taxon>Desulfobulbia</taxon>
        <taxon>Desulfobulbales</taxon>
        <taxon>Desulfobulbaceae</taxon>
        <taxon>Desulfobulbus</taxon>
    </lineage>
</organism>
<dbReference type="SUPFAM" id="SSF52172">
    <property type="entry name" value="CheY-like"/>
    <property type="match status" value="1"/>
</dbReference>
<keyword evidence="11" id="KW-1185">Reference proteome</keyword>
<dbReference type="Pfam" id="PF00158">
    <property type="entry name" value="Sigma54_activat"/>
    <property type="match status" value="1"/>
</dbReference>
<gene>
    <name evidence="10" type="ordered locus">Despr_2005</name>
</gene>
<dbReference type="InterPro" id="IPR002197">
    <property type="entry name" value="HTH_Fis"/>
</dbReference>
<dbReference type="SMART" id="SM00448">
    <property type="entry name" value="REC"/>
    <property type="match status" value="1"/>
</dbReference>
<dbReference type="PROSITE" id="PS00688">
    <property type="entry name" value="SIGMA54_INTERACT_3"/>
    <property type="match status" value="1"/>
</dbReference>
<sequence length="445" mass="50725">MDKERYSILVVDDEESIRRLLQKELANSRREILTAADGAEALAMIRNHWFDVIIMDLWLPDVSDLELLIKIRESIPHIEVIMITGHGDVDIAVEAMKLGACDFIRKPFNLDRLDLIVEKAHQRVLLSRENAMLRHSTGQAQNQVRFIGNSQAIRDIQFLIDKVAPAKIPVLITGESGAGKDVVARLIHQRSPLAANPMIVKNCATLQKELARSELFGHIKGSFTGANESREGLLSFAHDSTLFLDEIGELPLEVQASLLRVLETGTYRRVGEKEERKVNIRFLFATNRHLADEVEKERFNEAFYHRINAFSIEIPSLRHRKEDLPLLVDYFLTTLSPDNTTYHIVERAKACILRYNWPGNIRELRNVIERSIILAENGIITERCLPRELVESSESSGAALTLESVEREHILKMLDFYGGNRQKTADTLGISRKTLYRKLTQYAIE</sequence>
<dbReference type="GO" id="GO:0000160">
    <property type="term" value="P:phosphorelay signal transduction system"/>
    <property type="evidence" value="ECO:0007669"/>
    <property type="project" value="UniProtKB-KW"/>
</dbReference>
<dbReference type="Pfam" id="PF02954">
    <property type="entry name" value="HTH_8"/>
    <property type="match status" value="1"/>
</dbReference>
<dbReference type="Gene3D" id="1.10.10.60">
    <property type="entry name" value="Homeodomain-like"/>
    <property type="match status" value="1"/>
</dbReference>
<evidence type="ECO:0000256" key="3">
    <source>
        <dbReference type="ARBA" id="ARBA00022840"/>
    </source>
</evidence>
<keyword evidence="6" id="KW-0804">Transcription</keyword>
<dbReference type="EMBL" id="CP002364">
    <property type="protein sequence ID" value="ADW18153.1"/>
    <property type="molecule type" value="Genomic_DNA"/>
</dbReference>
<dbReference type="SUPFAM" id="SSF52540">
    <property type="entry name" value="P-loop containing nucleoside triphosphate hydrolases"/>
    <property type="match status" value="1"/>
</dbReference>
<dbReference type="Pfam" id="PF25601">
    <property type="entry name" value="AAA_lid_14"/>
    <property type="match status" value="1"/>
</dbReference>
<evidence type="ECO:0000259" key="9">
    <source>
        <dbReference type="PROSITE" id="PS50110"/>
    </source>
</evidence>
<reference evidence="10 11" key="1">
    <citation type="journal article" date="2011" name="Stand. Genomic Sci.">
        <title>Complete genome sequence of Desulfobulbus propionicus type strain (1pr3).</title>
        <authorList>
            <person name="Pagani I."/>
            <person name="Lapidus A."/>
            <person name="Nolan M."/>
            <person name="Lucas S."/>
            <person name="Hammon N."/>
            <person name="Deshpande S."/>
            <person name="Cheng J.F."/>
            <person name="Chertkov O."/>
            <person name="Davenport K."/>
            <person name="Tapia R."/>
            <person name="Han C."/>
            <person name="Goodwin L."/>
            <person name="Pitluck S."/>
            <person name="Liolios K."/>
            <person name="Mavromatis K."/>
            <person name="Ivanova N."/>
            <person name="Mikhailova N."/>
            <person name="Pati A."/>
            <person name="Chen A."/>
            <person name="Palaniappan K."/>
            <person name="Land M."/>
            <person name="Hauser L."/>
            <person name="Chang Y.J."/>
            <person name="Jeffries C.D."/>
            <person name="Detter J.C."/>
            <person name="Brambilla E."/>
            <person name="Kannan K.P."/>
            <person name="Djao O.D."/>
            <person name="Rohde M."/>
            <person name="Pukall R."/>
            <person name="Spring S."/>
            <person name="Goker M."/>
            <person name="Sikorski J."/>
            <person name="Woyke T."/>
            <person name="Bristow J."/>
            <person name="Eisen J.A."/>
            <person name="Markowitz V."/>
            <person name="Hugenholtz P."/>
            <person name="Kyrpides N.C."/>
            <person name="Klenk H.P."/>
        </authorList>
    </citation>
    <scope>NUCLEOTIDE SEQUENCE [LARGE SCALE GENOMIC DNA]</scope>
    <source>
        <strain evidence="11">ATCC 33891 / DSM 2032 / 1pr3</strain>
    </source>
</reference>
<dbReference type="InterPro" id="IPR058031">
    <property type="entry name" value="AAA_lid_NorR"/>
</dbReference>
<dbReference type="Proteomes" id="UP000006365">
    <property type="component" value="Chromosome"/>
</dbReference>
<evidence type="ECO:0000256" key="5">
    <source>
        <dbReference type="ARBA" id="ARBA00023015"/>
    </source>
</evidence>
<dbReference type="AlphaFoldDB" id="A0A7U3YMK1"/>
<dbReference type="FunFam" id="3.40.50.2300:FF:000018">
    <property type="entry name" value="DNA-binding transcriptional regulator NtrC"/>
    <property type="match status" value="1"/>
</dbReference>
<dbReference type="GO" id="GO:0005524">
    <property type="term" value="F:ATP binding"/>
    <property type="evidence" value="ECO:0007669"/>
    <property type="project" value="UniProtKB-KW"/>
</dbReference>
<dbReference type="InterPro" id="IPR002078">
    <property type="entry name" value="Sigma_54_int"/>
</dbReference>
<dbReference type="PROSITE" id="PS50110">
    <property type="entry name" value="RESPONSE_REGULATORY"/>
    <property type="match status" value="1"/>
</dbReference>
<dbReference type="InterPro" id="IPR003593">
    <property type="entry name" value="AAA+_ATPase"/>
</dbReference>
<keyword evidence="4" id="KW-0902">Two-component regulatory system</keyword>
<evidence type="ECO:0000256" key="7">
    <source>
        <dbReference type="PROSITE-ProRule" id="PRU00169"/>
    </source>
</evidence>
<dbReference type="SUPFAM" id="SSF46689">
    <property type="entry name" value="Homeodomain-like"/>
    <property type="match status" value="1"/>
</dbReference>
<name>A0A7U3YMK1_DESPD</name>
<proteinExistence type="predicted"/>
<evidence type="ECO:0000256" key="6">
    <source>
        <dbReference type="ARBA" id="ARBA00023163"/>
    </source>
</evidence>
<keyword evidence="1 7" id="KW-0597">Phosphoprotein</keyword>
<evidence type="ECO:0000256" key="4">
    <source>
        <dbReference type="ARBA" id="ARBA00023012"/>
    </source>
</evidence>
<dbReference type="Gene3D" id="3.40.50.300">
    <property type="entry name" value="P-loop containing nucleotide triphosphate hydrolases"/>
    <property type="match status" value="1"/>
</dbReference>
<evidence type="ECO:0000313" key="11">
    <source>
        <dbReference type="Proteomes" id="UP000006365"/>
    </source>
</evidence>
<feature type="domain" description="Sigma-54 factor interaction" evidence="8">
    <location>
        <begin position="146"/>
        <end position="373"/>
    </location>
</feature>
<feature type="domain" description="Response regulatory" evidence="9">
    <location>
        <begin position="7"/>
        <end position="121"/>
    </location>
</feature>
<dbReference type="FunFam" id="3.40.50.300:FF:000006">
    <property type="entry name" value="DNA-binding transcriptional regulator NtrC"/>
    <property type="match status" value="1"/>
</dbReference>